<comment type="similarity">
    <text evidence="2 6">Belongs to the pecanex family.</text>
</comment>
<name>A0A1S3H9R6_LINAN</name>
<dbReference type="InParanoid" id="A0A1S3H9R6"/>
<feature type="transmembrane region" description="Helical" evidence="6">
    <location>
        <begin position="220"/>
        <end position="238"/>
    </location>
</feature>
<feature type="domain" description="Pecanex C-terminal" evidence="8">
    <location>
        <begin position="1123"/>
        <end position="1293"/>
    </location>
</feature>
<feature type="transmembrane region" description="Helical" evidence="6">
    <location>
        <begin position="71"/>
        <end position="95"/>
    </location>
</feature>
<evidence type="ECO:0000313" key="9">
    <source>
        <dbReference type="Proteomes" id="UP000085678"/>
    </source>
</evidence>
<evidence type="ECO:0000256" key="4">
    <source>
        <dbReference type="ARBA" id="ARBA00022989"/>
    </source>
</evidence>
<keyword evidence="5 6" id="KW-0472">Membrane</keyword>
<evidence type="ECO:0000313" key="10">
    <source>
        <dbReference type="RefSeq" id="XP_013381869.1"/>
    </source>
</evidence>
<feature type="region of interest" description="Disordered" evidence="7">
    <location>
        <begin position="797"/>
        <end position="905"/>
    </location>
</feature>
<keyword evidence="9" id="KW-1185">Reference proteome</keyword>
<feature type="transmembrane region" description="Helical" evidence="6">
    <location>
        <begin position="586"/>
        <end position="607"/>
    </location>
</feature>
<dbReference type="OMA" id="FVFGWIT"/>
<feature type="transmembrane region" description="Helical" evidence="6">
    <location>
        <begin position="292"/>
        <end position="310"/>
    </location>
</feature>
<dbReference type="Pfam" id="PF05041">
    <property type="entry name" value="Pecanex_C"/>
    <property type="match status" value="1"/>
</dbReference>
<dbReference type="InterPro" id="IPR007735">
    <property type="entry name" value="Pecanex_C"/>
</dbReference>
<feature type="transmembrane region" description="Helical" evidence="6">
    <location>
        <begin position="39"/>
        <end position="59"/>
    </location>
</feature>
<evidence type="ECO:0000256" key="2">
    <source>
        <dbReference type="ARBA" id="ARBA00010170"/>
    </source>
</evidence>
<sequence>MAGSSAPLLNDYKKDFFWKRLPQTVLGGPKLKLGFGAPAYVYLNQVLLFLLPWILGGIFTVLVEVVSLTDYVAVCIYGGIMVLMVLLTQAISLVVQKKEDVSVAPLQQTINVLAEEDEVDFTSCCGVETFKFIVPVKKIKVNILFHALLSGALCGLGMWYLLPQTLNGLYNSSAGATVILFILGWLTVCIAQYSLTVGAPPEPAAFRTLDTWEIAPLTRPFYALVFMGFDLTARYIPVMVPVNYYLHIVFVFLPVMWTLGLLPPLDALFLWMFEQVLVGLMGGSPMASDLRLILMLTLSLGVFLAAYFIPNDLVTVILLCVMGYLLSTDLGGLGSQFLKLCTTQHNNKSKSDARQDSEKTIMKPKSNFFVTWAFKEGHFIMLFIAGGLGGVINYFSPQISADIPQILGYIIMGLLVIQKLLSDMQRVYVFFGIWRNALYPSSIQRTLIFQKRKKRLLVLGIIRRILLEWVSPLVMLAYLAMVITTFPSTSPLLVWTVFGATRAFRWIWQSPSQSLLEISVIHIINYVIPSGTLSWTSSVDIATQLLISGLCRDRLFQVLSKLYFFMVTLVTSWTDKKQRHVSTVPTIVLSVLFFPVVLAIIAISAALSAPLLPIFTLPIFLVGFPRPNKAWPASVGASANKNADTVYYEQLSHQLAAPLRTAFANGSLDEPSPGDHYLIRYQDRFVWVFILERGCRYCTISVKGLELQETSCHTVEAARLDDIFETTFEHENGVSCCSLNRYPFNAMTPYDACVVKVYSDAKNVLTGIIDSSDSLQIMTQSFIKALVWVMLHHNAKSKSKLEKPEPPNMAGSRRSLRSRLSTARSNRVAPGPSAGAVVPGTGLNDQEHGAITTKTAPEPKLTSSWDSITSEVSFHQKPNKRPISAKSRQSSVSIPGSNWSDDNESLELENFDSKKNKKINLIAGLETRQNQGSKNDSAYNSSVDPMSKSKQQNHVYGQPAGILDNLTDEEEELFKELDFGLPAVDIHQPKKTVPSYQSNLKGTPYNNLQHGHGIKPVTNLAGSMQFSSPYSSRLSLPLKWREIPIENTKIDSLLSDFPKDWFKWVLTLLDLEMDGKNSESVAAELAEDEVLMGIYAQLVMACYAVTEILGLGGSDVISMGASHVYKVYHGDIPWSPSSEWVTEDKELYQLVIKAYRLAFKLMLDQVLLGEASSNEELQEYFEEYERDLFIGSEKDPEWQEAVLCEKPMLFSLGHDSEQNTYNSRVLTLQDVTLQIGKLNAEAVKGQWANLGLELLYFTNDDEERYSIQAHPTLLRNLTVQSADPPLGYPVFSSEPMSVPSL</sequence>
<feature type="transmembrane region" description="Helical" evidence="6">
    <location>
        <begin position="141"/>
        <end position="162"/>
    </location>
</feature>
<feature type="compositionally biased region" description="Polar residues" evidence="7">
    <location>
        <begin position="927"/>
        <end position="952"/>
    </location>
</feature>
<feature type="compositionally biased region" description="Polar residues" evidence="7">
    <location>
        <begin position="886"/>
        <end position="900"/>
    </location>
</feature>
<keyword evidence="3 6" id="KW-0812">Transmembrane</keyword>
<feature type="transmembrane region" description="Helical" evidence="6">
    <location>
        <begin position="174"/>
        <end position="199"/>
    </location>
</feature>
<reference evidence="10" key="1">
    <citation type="submission" date="2025-08" db="UniProtKB">
        <authorList>
            <consortium name="RefSeq"/>
        </authorList>
    </citation>
    <scope>IDENTIFICATION</scope>
    <source>
        <tissue evidence="10">Gonads</tissue>
    </source>
</reference>
<evidence type="ECO:0000256" key="5">
    <source>
        <dbReference type="ARBA" id="ARBA00023136"/>
    </source>
</evidence>
<protein>
    <recommendedName>
        <fullName evidence="6">Pecanex-like protein</fullName>
    </recommendedName>
</protein>
<dbReference type="PANTHER" id="PTHR12372">
    <property type="entry name" value="PECANEX"/>
    <property type="match status" value="1"/>
</dbReference>
<evidence type="ECO:0000256" key="3">
    <source>
        <dbReference type="ARBA" id="ARBA00022692"/>
    </source>
</evidence>
<comment type="subcellular location">
    <subcellularLocation>
        <location evidence="1 6">Membrane</location>
        <topology evidence="1 6">Multi-pass membrane protein</topology>
    </subcellularLocation>
</comment>
<feature type="region of interest" description="Disordered" evidence="7">
    <location>
        <begin position="925"/>
        <end position="952"/>
    </location>
</feature>
<proteinExistence type="inferred from homology"/>
<evidence type="ECO:0000259" key="8">
    <source>
        <dbReference type="Pfam" id="PF05041"/>
    </source>
</evidence>
<dbReference type="PANTHER" id="PTHR12372:SF6">
    <property type="entry name" value="PECANEX-LIKE PROTEIN 4"/>
    <property type="match status" value="1"/>
</dbReference>
<evidence type="ECO:0000256" key="1">
    <source>
        <dbReference type="ARBA" id="ARBA00004141"/>
    </source>
</evidence>
<feature type="transmembrane region" description="Helical" evidence="6">
    <location>
        <begin position="316"/>
        <end position="338"/>
    </location>
</feature>
<evidence type="ECO:0000256" key="6">
    <source>
        <dbReference type="RuleBase" id="RU367089"/>
    </source>
</evidence>
<gene>
    <name evidence="10" type="primary">LOC106152688</name>
</gene>
<dbReference type="Proteomes" id="UP000085678">
    <property type="component" value="Unplaced"/>
</dbReference>
<dbReference type="KEGG" id="lak:106152688"/>
<feature type="transmembrane region" description="Helical" evidence="6">
    <location>
        <begin position="244"/>
        <end position="271"/>
    </location>
</feature>
<accession>A0A1S3H9R6</accession>
<keyword evidence="4 6" id="KW-1133">Transmembrane helix</keyword>
<evidence type="ECO:0000256" key="7">
    <source>
        <dbReference type="SAM" id="MobiDB-lite"/>
    </source>
</evidence>
<feature type="transmembrane region" description="Helical" evidence="6">
    <location>
        <begin position="379"/>
        <end position="397"/>
    </location>
</feature>
<dbReference type="GO" id="GO:0016020">
    <property type="term" value="C:membrane"/>
    <property type="evidence" value="ECO:0007669"/>
    <property type="project" value="UniProtKB-SubCell"/>
</dbReference>
<feature type="compositionally biased region" description="Polar residues" evidence="7">
    <location>
        <begin position="861"/>
        <end position="873"/>
    </location>
</feature>
<dbReference type="InterPro" id="IPR039797">
    <property type="entry name" value="Pecanex"/>
</dbReference>
<organism evidence="9 10">
    <name type="scientific">Lingula anatina</name>
    <name type="common">Brachiopod</name>
    <name type="synonym">Lingula unguis</name>
    <dbReference type="NCBI Taxonomy" id="7574"/>
    <lineage>
        <taxon>Eukaryota</taxon>
        <taxon>Metazoa</taxon>
        <taxon>Spiralia</taxon>
        <taxon>Lophotrochozoa</taxon>
        <taxon>Brachiopoda</taxon>
        <taxon>Linguliformea</taxon>
        <taxon>Lingulata</taxon>
        <taxon>Lingulida</taxon>
        <taxon>Linguloidea</taxon>
        <taxon>Lingulidae</taxon>
        <taxon>Lingula</taxon>
    </lineage>
</organism>
<dbReference type="GeneID" id="106152688"/>
<feature type="transmembrane region" description="Helical" evidence="6">
    <location>
        <begin position="403"/>
        <end position="421"/>
    </location>
</feature>
<dbReference type="OrthoDB" id="5979286at2759"/>
<dbReference type="RefSeq" id="XP_013381869.1">
    <property type="nucleotide sequence ID" value="XM_013526415.1"/>
</dbReference>